<keyword evidence="10" id="KW-1185">Reference proteome</keyword>
<evidence type="ECO:0000256" key="2">
    <source>
        <dbReference type="ARBA" id="ARBA00022692"/>
    </source>
</evidence>
<dbReference type="EMBL" id="PDNC01000079">
    <property type="protein sequence ID" value="PGH00901.1"/>
    <property type="molecule type" value="Genomic_DNA"/>
</dbReference>
<dbReference type="OrthoDB" id="3897607at2759"/>
<evidence type="ECO:0000256" key="1">
    <source>
        <dbReference type="ARBA" id="ARBA00004141"/>
    </source>
</evidence>
<dbReference type="PANTHER" id="PTHR33048">
    <property type="entry name" value="PTH11-LIKE INTEGRAL MEMBRANE PROTEIN (AFU_ORTHOLOGUE AFUA_5G11245)"/>
    <property type="match status" value="1"/>
</dbReference>
<gene>
    <name evidence="9" type="ORF">GX51_05565</name>
</gene>
<sequence>MEDKSEAIIVAVATFVTLSWIIIGFRCYVRLTMTRWGTDDLVAVLAMVMFSVFAGSVIYSATQGLGKHRAEIESIEATMNAFKGFFIAHLFYIMASGLVKISFCLSLLRVVVIGRAYVYTIYAVGVITAIFTTFYWFFTLFTCSPVNFLWEQLRRPPNEGTCRQYRAVISGNYAHGSVICLGDITLAIVPALMLRKLNLNYRTKVSASLLLGFGAVASVATIARLTYVHHGFDTEDFLFTNAELMIWSAVEVGVSIIAVSAVTLKPLLMKYKIIFHSGGSTPPSPSPRGRIHGTGDDNFTCSIGTGPRRKTHPNRLHKHPGHGKISSSILRTDMIMGPRPSSSEENIWASRDCEADQSINNSEGIAEDLEMIPTGKIQKVIEFSTSRATKEPDNEPMPIHPHEQTDRR</sequence>
<comment type="similarity">
    <text evidence="5">Belongs to the SAT4 family.</text>
</comment>
<feature type="region of interest" description="Disordered" evidence="6">
    <location>
        <begin position="279"/>
        <end position="325"/>
    </location>
</feature>
<evidence type="ECO:0000256" key="3">
    <source>
        <dbReference type="ARBA" id="ARBA00022989"/>
    </source>
</evidence>
<accession>A0A2B7WWN3</accession>
<feature type="transmembrane region" description="Helical" evidence="7">
    <location>
        <begin position="81"/>
        <end position="105"/>
    </location>
</feature>
<evidence type="ECO:0000256" key="7">
    <source>
        <dbReference type="SAM" id="Phobius"/>
    </source>
</evidence>
<evidence type="ECO:0000259" key="8">
    <source>
        <dbReference type="Pfam" id="PF20684"/>
    </source>
</evidence>
<keyword evidence="2 7" id="KW-0812">Transmembrane</keyword>
<organism evidence="9 10">
    <name type="scientific">Blastomyces parvus</name>
    <dbReference type="NCBI Taxonomy" id="2060905"/>
    <lineage>
        <taxon>Eukaryota</taxon>
        <taxon>Fungi</taxon>
        <taxon>Dikarya</taxon>
        <taxon>Ascomycota</taxon>
        <taxon>Pezizomycotina</taxon>
        <taxon>Eurotiomycetes</taxon>
        <taxon>Eurotiomycetidae</taxon>
        <taxon>Onygenales</taxon>
        <taxon>Ajellomycetaceae</taxon>
        <taxon>Blastomyces</taxon>
    </lineage>
</organism>
<dbReference type="PANTHER" id="PTHR33048:SF96">
    <property type="entry name" value="INTEGRAL MEMBRANE PROTEIN"/>
    <property type="match status" value="1"/>
</dbReference>
<proteinExistence type="inferred from homology"/>
<evidence type="ECO:0000313" key="9">
    <source>
        <dbReference type="EMBL" id="PGH00901.1"/>
    </source>
</evidence>
<protein>
    <recommendedName>
        <fullName evidence="8">Rhodopsin domain-containing protein</fullName>
    </recommendedName>
</protein>
<feature type="transmembrane region" description="Helical" evidence="7">
    <location>
        <begin position="117"/>
        <end position="138"/>
    </location>
</feature>
<feature type="domain" description="Rhodopsin" evidence="8">
    <location>
        <begin position="25"/>
        <end position="269"/>
    </location>
</feature>
<name>A0A2B7WWN3_9EURO</name>
<evidence type="ECO:0000256" key="5">
    <source>
        <dbReference type="ARBA" id="ARBA00038359"/>
    </source>
</evidence>
<dbReference type="GO" id="GO:0016020">
    <property type="term" value="C:membrane"/>
    <property type="evidence" value="ECO:0007669"/>
    <property type="project" value="UniProtKB-SubCell"/>
</dbReference>
<keyword evidence="3 7" id="KW-1133">Transmembrane helix</keyword>
<evidence type="ECO:0000256" key="6">
    <source>
        <dbReference type="SAM" id="MobiDB-lite"/>
    </source>
</evidence>
<comment type="caution">
    <text evidence="9">The sequence shown here is derived from an EMBL/GenBank/DDBJ whole genome shotgun (WGS) entry which is preliminary data.</text>
</comment>
<dbReference type="Proteomes" id="UP000224080">
    <property type="component" value="Unassembled WGS sequence"/>
</dbReference>
<feature type="transmembrane region" description="Helical" evidence="7">
    <location>
        <begin position="205"/>
        <end position="225"/>
    </location>
</feature>
<feature type="transmembrane region" description="Helical" evidence="7">
    <location>
        <begin position="6"/>
        <end position="29"/>
    </location>
</feature>
<feature type="compositionally biased region" description="Basic residues" evidence="6">
    <location>
        <begin position="307"/>
        <end position="322"/>
    </location>
</feature>
<evidence type="ECO:0000256" key="4">
    <source>
        <dbReference type="ARBA" id="ARBA00023136"/>
    </source>
</evidence>
<feature type="region of interest" description="Disordered" evidence="6">
    <location>
        <begin position="385"/>
        <end position="408"/>
    </location>
</feature>
<keyword evidence="4 7" id="KW-0472">Membrane</keyword>
<dbReference type="AlphaFoldDB" id="A0A2B7WWN3"/>
<evidence type="ECO:0000313" key="10">
    <source>
        <dbReference type="Proteomes" id="UP000224080"/>
    </source>
</evidence>
<feature type="transmembrane region" description="Helical" evidence="7">
    <location>
        <begin position="173"/>
        <end position="193"/>
    </location>
</feature>
<dbReference type="InterPro" id="IPR052337">
    <property type="entry name" value="SAT4-like"/>
</dbReference>
<feature type="transmembrane region" description="Helical" evidence="7">
    <location>
        <begin position="245"/>
        <end position="264"/>
    </location>
</feature>
<dbReference type="STRING" id="2060905.A0A2B7WWN3"/>
<dbReference type="Pfam" id="PF20684">
    <property type="entry name" value="Fung_rhodopsin"/>
    <property type="match status" value="1"/>
</dbReference>
<dbReference type="InterPro" id="IPR049326">
    <property type="entry name" value="Rhodopsin_dom_fungi"/>
</dbReference>
<reference evidence="9 10" key="1">
    <citation type="submission" date="2017-10" db="EMBL/GenBank/DDBJ databases">
        <title>Comparative genomics in systemic dimorphic fungi from Ajellomycetaceae.</title>
        <authorList>
            <person name="Munoz J.F."/>
            <person name="Mcewen J.G."/>
            <person name="Clay O.K."/>
            <person name="Cuomo C.A."/>
        </authorList>
    </citation>
    <scope>NUCLEOTIDE SEQUENCE [LARGE SCALE GENOMIC DNA]</scope>
    <source>
        <strain evidence="9 10">UAMH130</strain>
    </source>
</reference>
<feature type="transmembrane region" description="Helical" evidence="7">
    <location>
        <begin position="41"/>
        <end position="61"/>
    </location>
</feature>
<comment type="subcellular location">
    <subcellularLocation>
        <location evidence="1">Membrane</location>
        <topology evidence="1">Multi-pass membrane protein</topology>
    </subcellularLocation>
</comment>